<accession>A0A538U6K6</accession>
<dbReference type="GO" id="GO:0005886">
    <property type="term" value="C:plasma membrane"/>
    <property type="evidence" value="ECO:0007669"/>
    <property type="project" value="UniProtKB-SubCell"/>
</dbReference>
<feature type="transmembrane region" description="Helical" evidence="10">
    <location>
        <begin position="203"/>
        <end position="228"/>
    </location>
</feature>
<dbReference type="GO" id="GO:0006811">
    <property type="term" value="P:monoatomic ion transport"/>
    <property type="evidence" value="ECO:0007669"/>
    <property type="project" value="UniProtKB-KW"/>
</dbReference>
<dbReference type="InterPro" id="IPR002528">
    <property type="entry name" value="MATE_fam"/>
</dbReference>
<proteinExistence type="predicted"/>
<keyword evidence="8 10" id="KW-0472">Membrane</keyword>
<evidence type="ECO:0000256" key="3">
    <source>
        <dbReference type="ARBA" id="ARBA00022449"/>
    </source>
</evidence>
<keyword evidence="2" id="KW-0813">Transport</keyword>
<feature type="transmembrane region" description="Helical" evidence="10">
    <location>
        <begin position="145"/>
        <end position="165"/>
    </location>
</feature>
<name>A0A538U6K6_UNCEI</name>
<dbReference type="InterPro" id="IPR048279">
    <property type="entry name" value="MdtK-like"/>
</dbReference>
<evidence type="ECO:0000313" key="11">
    <source>
        <dbReference type="EMBL" id="TMQ71329.1"/>
    </source>
</evidence>
<feature type="transmembrane region" description="Helical" evidence="10">
    <location>
        <begin position="294"/>
        <end position="312"/>
    </location>
</feature>
<comment type="caution">
    <text evidence="11">The sequence shown here is derived from an EMBL/GenBank/DDBJ whole genome shotgun (WGS) entry which is preliminary data.</text>
</comment>
<dbReference type="Pfam" id="PF01554">
    <property type="entry name" value="MatE"/>
    <property type="match status" value="2"/>
</dbReference>
<feature type="transmembrane region" description="Helical" evidence="10">
    <location>
        <begin position="368"/>
        <end position="386"/>
    </location>
</feature>
<dbReference type="Proteomes" id="UP000319836">
    <property type="component" value="Unassembled WGS sequence"/>
</dbReference>
<dbReference type="EMBL" id="VBPA01000132">
    <property type="protein sequence ID" value="TMQ71329.1"/>
    <property type="molecule type" value="Genomic_DNA"/>
</dbReference>
<evidence type="ECO:0000313" key="12">
    <source>
        <dbReference type="Proteomes" id="UP000319836"/>
    </source>
</evidence>
<dbReference type="GO" id="GO:0015297">
    <property type="term" value="F:antiporter activity"/>
    <property type="evidence" value="ECO:0007669"/>
    <property type="project" value="UniProtKB-KW"/>
</dbReference>
<dbReference type="NCBIfam" id="TIGR00797">
    <property type="entry name" value="matE"/>
    <property type="match status" value="1"/>
</dbReference>
<feature type="transmembrane region" description="Helical" evidence="10">
    <location>
        <begin position="398"/>
        <end position="416"/>
    </location>
</feature>
<feature type="transmembrane region" description="Helical" evidence="10">
    <location>
        <begin position="177"/>
        <end position="197"/>
    </location>
</feature>
<dbReference type="PIRSF" id="PIRSF006603">
    <property type="entry name" value="DinF"/>
    <property type="match status" value="1"/>
</dbReference>
<feature type="transmembrane region" description="Helical" evidence="10">
    <location>
        <begin position="422"/>
        <end position="446"/>
    </location>
</feature>
<evidence type="ECO:0000256" key="9">
    <source>
        <dbReference type="ARBA" id="ARBA00031636"/>
    </source>
</evidence>
<protein>
    <recommendedName>
        <fullName evidence="9">Multidrug-efflux transporter</fullName>
    </recommendedName>
</protein>
<keyword evidence="4" id="KW-1003">Cell membrane</keyword>
<evidence type="ECO:0000256" key="4">
    <source>
        <dbReference type="ARBA" id="ARBA00022475"/>
    </source>
</evidence>
<dbReference type="AlphaFoldDB" id="A0A538U6K6"/>
<feature type="transmembrane region" description="Helical" evidence="10">
    <location>
        <begin position="106"/>
        <end position="125"/>
    </location>
</feature>
<evidence type="ECO:0000256" key="7">
    <source>
        <dbReference type="ARBA" id="ARBA00023065"/>
    </source>
</evidence>
<keyword evidence="7" id="KW-0406">Ion transport</keyword>
<dbReference type="InterPro" id="IPR050222">
    <property type="entry name" value="MATE_MdtK"/>
</dbReference>
<keyword evidence="6 10" id="KW-1133">Transmembrane helix</keyword>
<feature type="transmembrane region" description="Helical" evidence="10">
    <location>
        <begin position="249"/>
        <end position="274"/>
    </location>
</feature>
<feature type="transmembrane region" description="Helical" evidence="10">
    <location>
        <begin position="333"/>
        <end position="356"/>
    </location>
</feature>
<evidence type="ECO:0000256" key="2">
    <source>
        <dbReference type="ARBA" id="ARBA00022448"/>
    </source>
</evidence>
<reference evidence="11 12" key="1">
    <citation type="journal article" date="2019" name="Nat. Microbiol.">
        <title>Mediterranean grassland soil C-N compound turnover is dependent on rainfall and depth, and is mediated by genomically divergent microorganisms.</title>
        <authorList>
            <person name="Diamond S."/>
            <person name="Andeer P.F."/>
            <person name="Li Z."/>
            <person name="Crits-Christoph A."/>
            <person name="Burstein D."/>
            <person name="Anantharaman K."/>
            <person name="Lane K.R."/>
            <person name="Thomas B.C."/>
            <person name="Pan C."/>
            <person name="Northen T.R."/>
            <person name="Banfield J.F."/>
        </authorList>
    </citation>
    <scope>NUCLEOTIDE SEQUENCE [LARGE SCALE GENOMIC DNA]</scope>
    <source>
        <strain evidence="11">WS_10</strain>
    </source>
</reference>
<gene>
    <name evidence="11" type="ORF">E6K80_05920</name>
</gene>
<dbReference type="PANTHER" id="PTHR43298:SF2">
    <property type="entry name" value="FMN_FAD EXPORTER YEEO-RELATED"/>
    <property type="match status" value="1"/>
</dbReference>
<dbReference type="PANTHER" id="PTHR43298">
    <property type="entry name" value="MULTIDRUG RESISTANCE PROTEIN NORM-RELATED"/>
    <property type="match status" value="1"/>
</dbReference>
<comment type="subcellular location">
    <subcellularLocation>
        <location evidence="1">Cell membrane</location>
        <topology evidence="1">Multi-pass membrane protein</topology>
    </subcellularLocation>
</comment>
<evidence type="ECO:0000256" key="8">
    <source>
        <dbReference type="ARBA" id="ARBA00023136"/>
    </source>
</evidence>
<organism evidence="11 12">
    <name type="scientific">Eiseniibacteriota bacterium</name>
    <dbReference type="NCBI Taxonomy" id="2212470"/>
    <lineage>
        <taxon>Bacteria</taxon>
        <taxon>Candidatus Eiseniibacteriota</taxon>
    </lineage>
</organism>
<evidence type="ECO:0000256" key="5">
    <source>
        <dbReference type="ARBA" id="ARBA00022692"/>
    </source>
</evidence>
<sequence>MAAYSPEAARPDGLPEGVTRPIGRALFHLALPVLASQLLRLGYQWVDALWVRPLGVQATAAVTTSIFVMWWVYSLNDVVAIGVTAYVSQLLGAGERRRAGVAAFHGLRGSALLGYAGTLLGWFASYRVFSIMSPDRALVETGGRYLGILLLAAPLPMMGFTCESVMRASGDTRTPFLIDLCAVGLNALLDPFLIYGWGPFPALGVLGAAWATVIAWAFMVASYLLVGLRGHRAFPLAVRAEGAPVHLRGLVRVGIPATIIGMMFSVVYIVFARAASHFGPAAMAVVGIVNRVEALQFIASLAIGTAGAALVGQNLGAGRPDRADQVLRTGLSWNLWISGTLTLLLWAFPATFLGLFTRDPEALRIGVPYLRILTLCLVVNGMEIVVSESILGSGHTRAISWIFTSFSLLRIPLALWSPAWGIGALGIAWIITGTCLVRGLIIVAWASRGTWKRGLGHELQGEPSAMASPPPSA</sequence>
<dbReference type="GO" id="GO:0042910">
    <property type="term" value="F:xenobiotic transmembrane transporter activity"/>
    <property type="evidence" value="ECO:0007669"/>
    <property type="project" value="InterPro"/>
</dbReference>
<feature type="transmembrane region" description="Helical" evidence="10">
    <location>
        <begin position="78"/>
        <end position="94"/>
    </location>
</feature>
<keyword evidence="5 10" id="KW-0812">Transmembrane</keyword>
<evidence type="ECO:0000256" key="10">
    <source>
        <dbReference type="SAM" id="Phobius"/>
    </source>
</evidence>
<keyword evidence="3" id="KW-0050">Antiport</keyword>
<evidence type="ECO:0000256" key="6">
    <source>
        <dbReference type="ARBA" id="ARBA00022989"/>
    </source>
</evidence>
<evidence type="ECO:0000256" key="1">
    <source>
        <dbReference type="ARBA" id="ARBA00004651"/>
    </source>
</evidence>